<evidence type="ECO:0000313" key="5">
    <source>
        <dbReference type="Proteomes" id="UP000183794"/>
    </source>
</evidence>
<dbReference type="PROSITE" id="PS51819">
    <property type="entry name" value="VOC"/>
    <property type="match status" value="1"/>
</dbReference>
<dbReference type="EMBL" id="FPLJ01000132">
    <property type="protein sequence ID" value="SGZ02777.1"/>
    <property type="molecule type" value="Genomic_DNA"/>
</dbReference>
<dbReference type="KEGG" id="mvs:MVIS_1720"/>
<feature type="domain" description="VOC" evidence="1">
    <location>
        <begin position="6"/>
        <end position="116"/>
    </location>
</feature>
<dbReference type="AlphaFoldDB" id="A0A090K7B4"/>
<dbReference type="InterPro" id="IPR052164">
    <property type="entry name" value="Anthracycline_SecMetBiosynth"/>
</dbReference>
<reference evidence="2 5" key="2">
    <citation type="submission" date="2016-11" db="EMBL/GenBank/DDBJ databases">
        <authorList>
            <person name="Jaros S."/>
            <person name="Januszkiewicz K."/>
            <person name="Wedrychowicz H."/>
        </authorList>
    </citation>
    <scope>NUCLEOTIDE SEQUENCE [LARGE SCALE GENOMIC DNA]</scope>
    <source>
        <strain evidence="2">NVI 5450</strain>
    </source>
</reference>
<evidence type="ECO:0000259" key="1">
    <source>
        <dbReference type="PROSITE" id="PS51819"/>
    </source>
</evidence>
<name>A0A090K7B4_9GAMM</name>
<dbReference type="Proteomes" id="UP000182660">
    <property type="component" value="Unassembled WGS sequence"/>
</dbReference>
<keyword evidence="4" id="KW-1185">Reference proteome</keyword>
<dbReference type="PANTHER" id="PTHR33993:SF1">
    <property type="entry name" value="GLYOXALASE FAMILY PROTEIN"/>
    <property type="match status" value="1"/>
</dbReference>
<sequence>MTQHEKLNYVEFPAKDIPATKLFFQKAFGWSLEDFGPDYIAFTDQGIDGGFYKSDLVSTTSNGSALLVLLSSDLKKTQENIELAGGKITQAIFSFPGGRRFHFTEPSGNKLAVWSKNSA</sequence>
<proteinExistence type="predicted"/>
<dbReference type="InterPro" id="IPR037523">
    <property type="entry name" value="VOC_core"/>
</dbReference>
<dbReference type="Proteomes" id="UP000183794">
    <property type="component" value="Unassembled WGS sequence"/>
</dbReference>
<accession>A0A090K7B4</accession>
<dbReference type="CDD" id="cd07247">
    <property type="entry name" value="SgaA_N_like"/>
    <property type="match status" value="1"/>
</dbReference>
<dbReference type="RefSeq" id="WP_045110006.1">
    <property type="nucleotide sequence ID" value="NZ_CAWQZC010000054.1"/>
</dbReference>
<reference evidence="3 4" key="1">
    <citation type="submission" date="2016-11" db="EMBL/GenBank/DDBJ databases">
        <authorList>
            <person name="Klemetsen T."/>
        </authorList>
    </citation>
    <scope>NUCLEOTIDE SEQUENCE [LARGE SCALE GENOMIC DNA]</scope>
    <source>
        <strain evidence="3">MT 2528</strain>
    </source>
</reference>
<dbReference type="Pfam" id="PF00903">
    <property type="entry name" value="Glyoxalase"/>
    <property type="match status" value="1"/>
</dbReference>
<dbReference type="PATRIC" id="fig|80854.5.peg.1833"/>
<dbReference type="HOGENOM" id="CLU_127592_1_0_6"/>
<dbReference type="SUPFAM" id="SSF54593">
    <property type="entry name" value="Glyoxalase/Bleomycin resistance protein/Dihydroxybiphenyl dioxygenase"/>
    <property type="match status" value="1"/>
</dbReference>
<dbReference type="Gene3D" id="3.10.180.10">
    <property type="entry name" value="2,3-Dihydroxybiphenyl 1,2-Dioxygenase, domain 1"/>
    <property type="match status" value="1"/>
</dbReference>
<dbReference type="OrthoDB" id="9792323at2"/>
<evidence type="ECO:0000313" key="4">
    <source>
        <dbReference type="Proteomes" id="UP000182660"/>
    </source>
</evidence>
<dbReference type="PANTHER" id="PTHR33993">
    <property type="entry name" value="GLYOXALASE-RELATED"/>
    <property type="match status" value="1"/>
</dbReference>
<dbReference type="InterPro" id="IPR004360">
    <property type="entry name" value="Glyas_Fos-R_dOase_dom"/>
</dbReference>
<gene>
    <name evidence="3" type="ORF">MT2528_4473</name>
    <name evidence="2" type="ORF">NVI5450_1287</name>
</gene>
<dbReference type="EMBL" id="FPLD01000042">
    <property type="protein sequence ID" value="SGY91817.1"/>
    <property type="molecule type" value="Genomic_DNA"/>
</dbReference>
<evidence type="ECO:0000313" key="3">
    <source>
        <dbReference type="EMBL" id="SGZ02777.1"/>
    </source>
</evidence>
<dbReference type="STRING" id="80854.MVIS_1720"/>
<dbReference type="InterPro" id="IPR029068">
    <property type="entry name" value="Glyas_Bleomycin-R_OHBP_Dase"/>
</dbReference>
<protein>
    <recommendedName>
        <fullName evidence="1">VOC domain-containing protein</fullName>
    </recommendedName>
</protein>
<organism evidence="2 5">
    <name type="scientific">Moritella viscosa</name>
    <dbReference type="NCBI Taxonomy" id="80854"/>
    <lineage>
        <taxon>Bacteria</taxon>
        <taxon>Pseudomonadati</taxon>
        <taxon>Pseudomonadota</taxon>
        <taxon>Gammaproteobacteria</taxon>
        <taxon>Alteromonadales</taxon>
        <taxon>Moritellaceae</taxon>
        <taxon>Moritella</taxon>
    </lineage>
</organism>
<dbReference type="GeneID" id="61295022"/>
<evidence type="ECO:0000313" key="2">
    <source>
        <dbReference type="EMBL" id="SGY91817.1"/>
    </source>
</evidence>